<evidence type="ECO:0000313" key="2">
    <source>
        <dbReference type="EMBL" id="XCM38603.1"/>
    </source>
</evidence>
<reference evidence="2" key="1">
    <citation type="submission" date="2024-07" db="EMBL/GenBank/DDBJ databases">
        <authorList>
            <person name="Kim Y.J."/>
            <person name="Jeong J.Y."/>
        </authorList>
    </citation>
    <scope>NUCLEOTIDE SEQUENCE</scope>
    <source>
        <strain evidence="2">GIHE-MW2</strain>
    </source>
</reference>
<organism evidence="2">
    <name type="scientific">Planktothricoides raciborskii GIHE-MW2</name>
    <dbReference type="NCBI Taxonomy" id="2792601"/>
    <lineage>
        <taxon>Bacteria</taxon>
        <taxon>Bacillati</taxon>
        <taxon>Cyanobacteriota</taxon>
        <taxon>Cyanophyceae</taxon>
        <taxon>Oscillatoriophycideae</taxon>
        <taxon>Oscillatoriales</taxon>
        <taxon>Oscillatoriaceae</taxon>
        <taxon>Planktothricoides</taxon>
    </lineage>
</organism>
<evidence type="ECO:0000256" key="1">
    <source>
        <dbReference type="SAM" id="MobiDB-lite"/>
    </source>
</evidence>
<name>A0AAU8JJC6_9CYAN</name>
<gene>
    <name evidence="2" type="ORF">ABWT76_001461</name>
</gene>
<dbReference type="EMBL" id="CP159837">
    <property type="protein sequence ID" value="XCM38603.1"/>
    <property type="molecule type" value="Genomic_DNA"/>
</dbReference>
<proteinExistence type="predicted"/>
<feature type="region of interest" description="Disordered" evidence="1">
    <location>
        <begin position="1"/>
        <end position="30"/>
    </location>
</feature>
<sequence length="89" mass="10210">MASKKETRFLSPRRPPTRPPKNRVSSSEEDSDLEAWKVYQIIPDTKADEVVCRRVIDESGEDYLYPQSHFVRVELPPEAPAKLLAAKKN</sequence>
<accession>A0AAU8JJC6</accession>
<dbReference type="AlphaFoldDB" id="A0AAU8JJC6"/>
<dbReference type="RefSeq" id="WP_054469853.1">
    <property type="nucleotide sequence ID" value="NZ_CP159837.1"/>
</dbReference>
<protein>
    <submittedName>
        <fullName evidence="2">Uncharacterized protein</fullName>
    </submittedName>
</protein>